<evidence type="ECO:0000313" key="6">
    <source>
        <dbReference type="EMBL" id="MBB3678378.1"/>
    </source>
</evidence>
<dbReference type="PANTHER" id="PTHR33867">
    <property type="entry name" value="RIBOSOME MATURATION FACTOR RIMP"/>
    <property type="match status" value="1"/>
</dbReference>
<keyword evidence="2 3" id="KW-0690">Ribosome biogenesis</keyword>
<dbReference type="SUPFAM" id="SSF75420">
    <property type="entry name" value="YhbC-like, N-terminal domain"/>
    <property type="match status" value="1"/>
</dbReference>
<reference evidence="6 7" key="1">
    <citation type="submission" date="2020-08" db="EMBL/GenBank/DDBJ databases">
        <title>Sequencing the genomes of 1000 actinobacteria strains.</title>
        <authorList>
            <person name="Klenk H.-P."/>
        </authorList>
    </citation>
    <scope>NUCLEOTIDE SEQUENCE [LARGE SCALE GENOMIC DNA]</scope>
    <source>
        <strain evidence="6 7">DSM 16678</strain>
    </source>
</reference>
<dbReference type="Pfam" id="PF02576">
    <property type="entry name" value="RimP_N"/>
    <property type="match status" value="1"/>
</dbReference>
<comment type="similarity">
    <text evidence="3">Belongs to the RimP family.</text>
</comment>
<dbReference type="InterPro" id="IPR003728">
    <property type="entry name" value="Ribosome_maturation_RimP"/>
</dbReference>
<evidence type="ECO:0000256" key="4">
    <source>
        <dbReference type="SAM" id="MobiDB-lite"/>
    </source>
</evidence>
<comment type="function">
    <text evidence="3">Required for maturation of 30S ribosomal subunits.</text>
</comment>
<dbReference type="GO" id="GO:0000028">
    <property type="term" value="P:ribosomal small subunit assembly"/>
    <property type="evidence" value="ECO:0007669"/>
    <property type="project" value="TreeGrafter"/>
</dbReference>
<dbReference type="InterPro" id="IPR028998">
    <property type="entry name" value="RimP_C"/>
</dbReference>
<dbReference type="Gene3D" id="3.30.300.70">
    <property type="entry name" value="RimP-like superfamily, N-terminal"/>
    <property type="match status" value="1"/>
</dbReference>
<dbReference type="InterPro" id="IPR035956">
    <property type="entry name" value="RimP_N_sf"/>
</dbReference>
<keyword evidence="1 3" id="KW-0963">Cytoplasm</keyword>
<dbReference type="PANTHER" id="PTHR33867:SF1">
    <property type="entry name" value="RIBOSOME MATURATION FACTOR RIMP"/>
    <property type="match status" value="1"/>
</dbReference>
<evidence type="ECO:0000256" key="3">
    <source>
        <dbReference type="HAMAP-Rule" id="MF_01077"/>
    </source>
</evidence>
<dbReference type="GO" id="GO:0005829">
    <property type="term" value="C:cytosol"/>
    <property type="evidence" value="ECO:0007669"/>
    <property type="project" value="TreeGrafter"/>
</dbReference>
<organism evidence="6 7">
    <name type="scientific">Modestobacter versicolor</name>
    <dbReference type="NCBI Taxonomy" id="429133"/>
    <lineage>
        <taxon>Bacteria</taxon>
        <taxon>Bacillati</taxon>
        <taxon>Actinomycetota</taxon>
        <taxon>Actinomycetes</taxon>
        <taxon>Geodermatophilales</taxon>
        <taxon>Geodermatophilaceae</taxon>
        <taxon>Modestobacter</taxon>
    </lineage>
</organism>
<evidence type="ECO:0000256" key="2">
    <source>
        <dbReference type="ARBA" id="ARBA00022517"/>
    </source>
</evidence>
<dbReference type="AlphaFoldDB" id="A0A839Y5A7"/>
<dbReference type="EMBL" id="JACIBU010000002">
    <property type="protein sequence ID" value="MBB3678378.1"/>
    <property type="molecule type" value="Genomic_DNA"/>
</dbReference>
<dbReference type="InterPro" id="IPR028989">
    <property type="entry name" value="RimP_N"/>
</dbReference>
<gene>
    <name evidence="3" type="primary">rimP</name>
    <name evidence="6" type="ORF">FHX36_004167</name>
</gene>
<comment type="caution">
    <text evidence="6">The sequence shown here is derived from an EMBL/GenBank/DDBJ whole genome shotgun (WGS) entry which is preliminary data.</text>
</comment>
<evidence type="ECO:0000256" key="1">
    <source>
        <dbReference type="ARBA" id="ARBA00022490"/>
    </source>
</evidence>
<feature type="region of interest" description="Disordered" evidence="4">
    <location>
        <begin position="177"/>
        <end position="260"/>
    </location>
</feature>
<sequence>MSTRGAQAADPVTARLTGWVEPVVAAAGYDLEELVVRPAGQRSVVRVVVDRDAGVSLDDVAELSRALSELLDAEDEALGRSPYVLEVTSPGVDRPLTAPRHWRRNVGRLVSVAVGPQGSAEQLTARVLRVEDDGVVLGVEKGGTKKGQVRRAVGERTVRWAELGEARVQVEFTRPAGHRDAALVHEPDETDDETDDDTDETDDDSDEDDIDELGSGLDPEDMHDEHHPAGSDVADASGRTGRPAPRRAPQDSRPRRGGRK</sequence>
<dbReference type="RefSeq" id="WP_258373049.1">
    <property type="nucleotide sequence ID" value="NZ_JACIBU010000002.1"/>
</dbReference>
<evidence type="ECO:0000259" key="5">
    <source>
        <dbReference type="Pfam" id="PF02576"/>
    </source>
</evidence>
<dbReference type="CDD" id="cd01734">
    <property type="entry name" value="YlxS_C"/>
    <property type="match status" value="1"/>
</dbReference>
<dbReference type="NCBIfam" id="NF000930">
    <property type="entry name" value="PRK00092.2-2"/>
    <property type="match status" value="1"/>
</dbReference>
<feature type="domain" description="Ribosome maturation factor RimP N-terminal" evidence="5">
    <location>
        <begin position="20"/>
        <end position="93"/>
    </location>
</feature>
<protein>
    <recommendedName>
        <fullName evidence="3">Ribosome maturation factor RimP</fullName>
    </recommendedName>
</protein>
<name>A0A839Y5A7_9ACTN</name>
<proteinExistence type="inferred from homology"/>
<accession>A0A839Y5A7</accession>
<dbReference type="HAMAP" id="MF_01077">
    <property type="entry name" value="RimP"/>
    <property type="match status" value="1"/>
</dbReference>
<feature type="compositionally biased region" description="Basic and acidic residues" evidence="4">
    <location>
        <begin position="177"/>
        <end position="187"/>
    </location>
</feature>
<comment type="subcellular location">
    <subcellularLocation>
        <location evidence="3">Cytoplasm</location>
    </subcellularLocation>
</comment>
<evidence type="ECO:0000313" key="7">
    <source>
        <dbReference type="Proteomes" id="UP000580718"/>
    </source>
</evidence>
<dbReference type="Proteomes" id="UP000580718">
    <property type="component" value="Unassembled WGS sequence"/>
</dbReference>
<dbReference type="GO" id="GO:0006412">
    <property type="term" value="P:translation"/>
    <property type="evidence" value="ECO:0007669"/>
    <property type="project" value="TreeGrafter"/>
</dbReference>
<feature type="compositionally biased region" description="Acidic residues" evidence="4">
    <location>
        <begin position="188"/>
        <end position="222"/>
    </location>
</feature>